<evidence type="ECO:0000313" key="2">
    <source>
        <dbReference type="EMBL" id="HIU34186.1"/>
    </source>
</evidence>
<dbReference type="EMBL" id="DVMU01000143">
    <property type="protein sequence ID" value="HIU34186.1"/>
    <property type="molecule type" value="Genomic_DNA"/>
</dbReference>
<dbReference type="InterPro" id="IPR046348">
    <property type="entry name" value="SIS_dom_sf"/>
</dbReference>
<name>A0A9D1ICN5_9FIRM</name>
<dbReference type="Gene3D" id="3.40.50.10490">
    <property type="entry name" value="Glucose-6-phosphate isomerase like protein, domain 1"/>
    <property type="match status" value="1"/>
</dbReference>
<reference evidence="2" key="2">
    <citation type="journal article" date="2021" name="PeerJ">
        <title>Extensive microbial diversity within the chicken gut microbiome revealed by metagenomics and culture.</title>
        <authorList>
            <person name="Gilroy R."/>
            <person name="Ravi A."/>
            <person name="Getino M."/>
            <person name="Pursley I."/>
            <person name="Horton D.L."/>
            <person name="Alikhan N.F."/>
            <person name="Baker D."/>
            <person name="Gharbi K."/>
            <person name="Hall N."/>
            <person name="Watson M."/>
            <person name="Adriaenssens E.M."/>
            <person name="Foster-Nyarko E."/>
            <person name="Jarju S."/>
            <person name="Secka A."/>
            <person name="Antonio M."/>
            <person name="Oren A."/>
            <person name="Chaudhuri R.R."/>
            <person name="La Ragione R."/>
            <person name="Hildebrand F."/>
            <person name="Pallen M.J."/>
        </authorList>
    </citation>
    <scope>NUCLEOTIDE SEQUENCE</scope>
    <source>
        <strain evidence="2">ChiHcec3-11533</strain>
    </source>
</reference>
<dbReference type="PROSITE" id="PS51464">
    <property type="entry name" value="SIS"/>
    <property type="match status" value="1"/>
</dbReference>
<dbReference type="SUPFAM" id="SSF53697">
    <property type="entry name" value="SIS domain"/>
    <property type="match status" value="1"/>
</dbReference>
<dbReference type="PANTHER" id="PTHR30514:SF10">
    <property type="entry name" value="MURR_RPIR FAMILY TRANSCRIPTIONAL REGULATOR"/>
    <property type="match status" value="1"/>
</dbReference>
<dbReference type="InterPro" id="IPR001347">
    <property type="entry name" value="SIS_dom"/>
</dbReference>
<dbReference type="PANTHER" id="PTHR30514">
    <property type="entry name" value="GLUCOKINASE"/>
    <property type="match status" value="1"/>
</dbReference>
<dbReference type="GO" id="GO:1901135">
    <property type="term" value="P:carbohydrate derivative metabolic process"/>
    <property type="evidence" value="ECO:0007669"/>
    <property type="project" value="InterPro"/>
</dbReference>
<proteinExistence type="predicted"/>
<dbReference type="Pfam" id="PF01380">
    <property type="entry name" value="SIS"/>
    <property type="match status" value="1"/>
</dbReference>
<reference evidence="2" key="1">
    <citation type="submission" date="2020-10" db="EMBL/GenBank/DDBJ databases">
        <authorList>
            <person name="Gilroy R."/>
        </authorList>
    </citation>
    <scope>NUCLEOTIDE SEQUENCE</scope>
    <source>
        <strain evidence="2">ChiHcec3-11533</strain>
    </source>
</reference>
<dbReference type="InterPro" id="IPR047640">
    <property type="entry name" value="RpiR-like"/>
</dbReference>
<comment type="caution">
    <text evidence="2">The sequence shown here is derived from an EMBL/GenBank/DDBJ whole genome shotgun (WGS) entry which is preliminary data.</text>
</comment>
<dbReference type="InterPro" id="IPR035488">
    <property type="entry name" value="FrlB_SIS"/>
</dbReference>
<dbReference type="AlphaFoldDB" id="A0A9D1ICN5"/>
<evidence type="ECO:0000259" key="1">
    <source>
        <dbReference type="PROSITE" id="PS51464"/>
    </source>
</evidence>
<dbReference type="GO" id="GO:0003700">
    <property type="term" value="F:DNA-binding transcription factor activity"/>
    <property type="evidence" value="ECO:0007669"/>
    <property type="project" value="InterPro"/>
</dbReference>
<dbReference type="CDD" id="cd05710">
    <property type="entry name" value="SIS_1"/>
    <property type="match status" value="1"/>
</dbReference>
<dbReference type="GO" id="GO:0003677">
    <property type="term" value="F:DNA binding"/>
    <property type="evidence" value="ECO:0007669"/>
    <property type="project" value="InterPro"/>
</dbReference>
<protein>
    <submittedName>
        <fullName evidence="2">SIS domain-containing protein</fullName>
    </submittedName>
</protein>
<feature type="non-terminal residue" evidence="2">
    <location>
        <position position="205"/>
    </location>
</feature>
<gene>
    <name evidence="2" type="ORF">IAB02_06445</name>
</gene>
<organism evidence="2 3">
    <name type="scientific">Candidatus Pullichristensenella excrementigallinarum</name>
    <dbReference type="NCBI Taxonomy" id="2840907"/>
    <lineage>
        <taxon>Bacteria</taxon>
        <taxon>Bacillati</taxon>
        <taxon>Bacillota</taxon>
        <taxon>Clostridia</taxon>
        <taxon>Candidatus Pullichristensenella</taxon>
    </lineage>
</organism>
<evidence type="ECO:0000313" key="3">
    <source>
        <dbReference type="Proteomes" id="UP000824072"/>
    </source>
</evidence>
<dbReference type="Proteomes" id="UP000824072">
    <property type="component" value="Unassembled WGS sequence"/>
</dbReference>
<dbReference type="Gene3D" id="1.10.10.2240">
    <property type="match status" value="1"/>
</dbReference>
<dbReference type="GO" id="GO:0097367">
    <property type="term" value="F:carbohydrate derivative binding"/>
    <property type="evidence" value="ECO:0007669"/>
    <property type="project" value="InterPro"/>
</dbReference>
<feature type="domain" description="SIS" evidence="1">
    <location>
        <begin position="20"/>
        <end position="175"/>
    </location>
</feature>
<sequence length="205" mass="22550">MTNEIKLTTARDIAAAVDQIAKKLEDKGGLKTVFCVACGGSLSSTYPLYYLLRQEAKSIHAELIPSNEFCYATPAALGENSLVLLMSRAGTTPETVDAVRHAKAKGATVITMSISEDVPLAQGSDYHFLWAATNQDDYKYSNTAIVLQIGFEILRRCENYAHYDAAVKAFDALDSIIRAAIEKVAPRAEKWADRYQNDQTIYTIS</sequence>
<accession>A0A9D1ICN5</accession>